<feature type="domain" description="PDZ" evidence="2">
    <location>
        <begin position="8"/>
        <end position="91"/>
    </location>
</feature>
<gene>
    <name evidence="4" type="primary">LOC106478145</name>
</gene>
<dbReference type="SMART" id="SM00228">
    <property type="entry name" value="PDZ"/>
    <property type="match status" value="1"/>
</dbReference>
<dbReference type="InterPro" id="IPR036034">
    <property type="entry name" value="PDZ_sf"/>
</dbReference>
<dbReference type="SUPFAM" id="SSF50156">
    <property type="entry name" value="PDZ domain-like"/>
    <property type="match status" value="1"/>
</dbReference>
<dbReference type="CDD" id="cd23068">
    <property type="entry name" value="PDZ_ZASP52-like"/>
    <property type="match status" value="1"/>
</dbReference>
<evidence type="ECO:0000256" key="1">
    <source>
        <dbReference type="SAM" id="MobiDB-lite"/>
    </source>
</evidence>
<evidence type="ECO:0000313" key="3">
    <source>
        <dbReference type="Proteomes" id="UP000694941"/>
    </source>
</evidence>
<sequence length="634" mass="71193">MSFQRPFLVSMKRPDSQQAWGFRVVGGRNQDHPVMILKVVPASIAEQAGLYKGDEVIQVGRDNVQDMTHDEVQDVIRKCGNRLEMVVVRIENKPSTPGPLSSPVIQRSVVLQALLEEESKGRHYMDSPQTPPAQKKQPPSPPPKPKPPIRGQILQPPQDPTKSPSFYSYISEQPTITSSSCASQSIIYSDQYTHQENSRTSTYQQQKQYYQMIQPRSPVITTNESHQWNPLSSAFDYHQQKSVTHTSDQEKSAPPVPPRLSQSTYQKTITRDQISYANSTEASVEHKYNQPVISLTSTRKTQSSYQHPTSIPASIQAFHSTSQQPTPAQPSYQEPNTVTKVDYQSYQPQTSARIQPDYPKTNTLSATKNVTQLEIHAYGQPNYTQPTTTNVNHTAYEKLTQVPISTATVFTETKGIPPSPTTERVQRNYQGIVQQTSSPEHLQRRHYFSQQIQEQNRPQSQTSMTRMSPSPSASPSLSRRLRTAEGIWPPKNPTSKQLPRIGFPSGWTKESSHGKKTTWPPIKPGESDDESGGRITPTITPRSGAIVHAWNPRPSTPPCRTPPFAGGSPLLGRRNKDIAWPPRFTEKQNTKKSTSKPLRKAHSFEEYVVQHASVTVPPTYRPPPHVDHMQPTNT</sequence>
<feature type="compositionally biased region" description="Pro residues" evidence="1">
    <location>
        <begin position="138"/>
        <end position="148"/>
    </location>
</feature>
<dbReference type="RefSeq" id="XP_022237392.1">
    <property type="nucleotide sequence ID" value="XM_022381684.1"/>
</dbReference>
<dbReference type="InterPro" id="IPR001478">
    <property type="entry name" value="PDZ"/>
</dbReference>
<keyword evidence="3" id="KW-1185">Reference proteome</keyword>
<evidence type="ECO:0000259" key="2">
    <source>
        <dbReference type="PROSITE" id="PS50106"/>
    </source>
</evidence>
<dbReference type="PROSITE" id="PS50106">
    <property type="entry name" value="PDZ"/>
    <property type="match status" value="1"/>
</dbReference>
<name>A0ABM1S187_LIMPO</name>
<dbReference type="GeneID" id="106478145"/>
<dbReference type="Proteomes" id="UP000694941">
    <property type="component" value="Unplaced"/>
</dbReference>
<evidence type="ECO:0000313" key="4">
    <source>
        <dbReference type="RefSeq" id="XP_022237392.1"/>
    </source>
</evidence>
<feature type="region of interest" description="Disordered" evidence="1">
    <location>
        <begin position="615"/>
        <end position="634"/>
    </location>
</feature>
<dbReference type="Gene3D" id="2.30.42.10">
    <property type="match status" value="1"/>
</dbReference>
<protein>
    <submittedName>
        <fullName evidence="4">YLP motif-containing protein 1-like</fullName>
    </submittedName>
</protein>
<accession>A0ABM1S187</accession>
<feature type="compositionally biased region" description="Low complexity" evidence="1">
    <location>
        <begin position="459"/>
        <end position="478"/>
    </location>
</feature>
<proteinExistence type="predicted"/>
<dbReference type="InterPro" id="IPR051109">
    <property type="entry name" value="MAM_complex_regulator"/>
</dbReference>
<dbReference type="PANTHER" id="PTHR14063">
    <property type="entry name" value="PROTEIN LIN-7 HOMOLOG"/>
    <property type="match status" value="1"/>
</dbReference>
<reference evidence="4" key="1">
    <citation type="submission" date="2025-08" db="UniProtKB">
        <authorList>
            <consortium name="RefSeq"/>
        </authorList>
    </citation>
    <scope>IDENTIFICATION</scope>
    <source>
        <tissue evidence="4">Muscle</tissue>
    </source>
</reference>
<dbReference type="Pfam" id="PF00595">
    <property type="entry name" value="PDZ"/>
    <property type="match status" value="1"/>
</dbReference>
<feature type="region of interest" description="Disordered" evidence="1">
    <location>
        <begin position="553"/>
        <end position="602"/>
    </location>
</feature>
<feature type="region of interest" description="Disordered" evidence="1">
    <location>
        <begin position="121"/>
        <end position="167"/>
    </location>
</feature>
<feature type="region of interest" description="Disordered" evidence="1">
    <location>
        <begin position="451"/>
        <end position="540"/>
    </location>
</feature>
<organism evidence="3 4">
    <name type="scientific">Limulus polyphemus</name>
    <name type="common">Atlantic horseshoe crab</name>
    <dbReference type="NCBI Taxonomy" id="6850"/>
    <lineage>
        <taxon>Eukaryota</taxon>
        <taxon>Metazoa</taxon>
        <taxon>Ecdysozoa</taxon>
        <taxon>Arthropoda</taxon>
        <taxon>Chelicerata</taxon>
        <taxon>Merostomata</taxon>
        <taxon>Xiphosura</taxon>
        <taxon>Limulidae</taxon>
        <taxon>Limulus</taxon>
    </lineage>
</organism>
<feature type="region of interest" description="Disordered" evidence="1">
    <location>
        <begin position="240"/>
        <end position="262"/>
    </location>
</feature>